<sequence length="597" mass="66452">MCKRRRSNIMVKTPFLHCCCVLAATAVITTPAVCGFSPTHLTTHTLAVATPAICAFSSDPSIRLSRTHHKLASLSHTSKQRSSSSTILCSSASRQDVYDRLAKVQTAQQQQQPTPKSNEQKENERREAREEARNLRSLFKIDEDNTQYRSTSISELTPEQLRQLRREIIGRRRRRQNELDDEIRDRQDYAFIITALVPCVLAFWSWEDISRSLALFLTDNSAMGKAVDGNKFASDLLRPTITGVVVPVISIALATLVSTTVNVLRARQVDIRALINKEACDLRLLRRAIFGMFGTRQHANRRSRALTLVKRYVDQIDRECNAGAIESLQVLELSGGVATNELDELSAMLHGVDGAAASRQGSVGSADDIISRLNSYRSDRVALLLTDFPDLHWIVLAALSVSISLTFLLESNQLVNQYLNSIQLRCLFALLVGVFSATATLCIDLRDPFSGSFSVAGTSAQVGDLRLCLLEDVREAKSDASELSSSTFRFFPSPKAEKENTSNGKPKPMNGPSRRDISPSRYGNNFFSTVYFHLLTGPLGSNVRALGELAAWAATIVWKKTRRPVLAWRRKKWPWTKRGKPKASVDVERKKGVEDAE</sequence>
<dbReference type="EMBL" id="JATAAI010000045">
    <property type="protein sequence ID" value="KAK1733721.1"/>
    <property type="molecule type" value="Genomic_DNA"/>
</dbReference>
<keyword evidence="4" id="KW-1185">Reference proteome</keyword>
<evidence type="ECO:0000256" key="2">
    <source>
        <dbReference type="SAM" id="Phobius"/>
    </source>
</evidence>
<comment type="caution">
    <text evidence="3">The sequence shown here is derived from an EMBL/GenBank/DDBJ whole genome shotgun (WGS) entry which is preliminary data.</text>
</comment>
<proteinExistence type="predicted"/>
<protein>
    <submittedName>
        <fullName evidence="3">DUF4239 domain-containing protein</fullName>
    </submittedName>
</protein>
<organism evidence="3 4">
    <name type="scientific">Skeletonema marinoi</name>
    <dbReference type="NCBI Taxonomy" id="267567"/>
    <lineage>
        <taxon>Eukaryota</taxon>
        <taxon>Sar</taxon>
        <taxon>Stramenopiles</taxon>
        <taxon>Ochrophyta</taxon>
        <taxon>Bacillariophyta</taxon>
        <taxon>Coscinodiscophyceae</taxon>
        <taxon>Thalassiosirophycidae</taxon>
        <taxon>Thalassiosirales</taxon>
        <taxon>Skeletonemataceae</taxon>
        <taxon>Skeletonema</taxon>
        <taxon>Skeletonema marinoi-dohrnii complex</taxon>
    </lineage>
</organism>
<keyword evidence="2" id="KW-0812">Transmembrane</keyword>
<accession>A0AAD9D4I1</accession>
<name>A0AAD9D4I1_9STRA</name>
<feature type="compositionally biased region" description="Basic and acidic residues" evidence="1">
    <location>
        <begin position="583"/>
        <end position="597"/>
    </location>
</feature>
<dbReference type="InterPro" id="IPR025333">
    <property type="entry name" value="DUF4239"/>
</dbReference>
<dbReference type="AlphaFoldDB" id="A0AAD9D4I1"/>
<gene>
    <name evidence="3" type="ORF">QTG54_015576</name>
</gene>
<reference evidence="3" key="1">
    <citation type="submission" date="2023-06" db="EMBL/GenBank/DDBJ databases">
        <title>Survivors Of The Sea: Transcriptome response of Skeletonema marinoi to long-term dormancy.</title>
        <authorList>
            <person name="Pinder M.I.M."/>
            <person name="Kourtchenko O."/>
            <person name="Robertson E.K."/>
            <person name="Larsson T."/>
            <person name="Maumus F."/>
            <person name="Osuna-Cruz C.M."/>
            <person name="Vancaester E."/>
            <person name="Stenow R."/>
            <person name="Vandepoele K."/>
            <person name="Ploug H."/>
            <person name="Bruchert V."/>
            <person name="Godhe A."/>
            <person name="Topel M."/>
        </authorList>
    </citation>
    <scope>NUCLEOTIDE SEQUENCE</scope>
    <source>
        <strain evidence="3">R05AC</strain>
    </source>
</reference>
<feature type="transmembrane region" description="Helical" evidence="2">
    <location>
        <begin position="241"/>
        <end position="264"/>
    </location>
</feature>
<dbReference type="Pfam" id="PF14023">
    <property type="entry name" value="Bestrophin-like"/>
    <property type="match status" value="1"/>
</dbReference>
<evidence type="ECO:0000313" key="4">
    <source>
        <dbReference type="Proteomes" id="UP001224775"/>
    </source>
</evidence>
<dbReference type="Proteomes" id="UP001224775">
    <property type="component" value="Unassembled WGS sequence"/>
</dbReference>
<feature type="transmembrane region" description="Helical" evidence="2">
    <location>
        <begin position="189"/>
        <end position="206"/>
    </location>
</feature>
<feature type="transmembrane region" description="Helical" evidence="2">
    <location>
        <begin position="422"/>
        <end position="443"/>
    </location>
</feature>
<feature type="compositionally biased region" description="Low complexity" evidence="1">
    <location>
        <begin position="105"/>
        <end position="115"/>
    </location>
</feature>
<keyword evidence="2" id="KW-0472">Membrane</keyword>
<evidence type="ECO:0000256" key="1">
    <source>
        <dbReference type="SAM" id="MobiDB-lite"/>
    </source>
</evidence>
<feature type="region of interest" description="Disordered" evidence="1">
    <location>
        <begin position="575"/>
        <end position="597"/>
    </location>
</feature>
<evidence type="ECO:0000313" key="3">
    <source>
        <dbReference type="EMBL" id="KAK1733721.1"/>
    </source>
</evidence>
<keyword evidence="2" id="KW-1133">Transmembrane helix</keyword>
<feature type="region of interest" description="Disordered" evidence="1">
    <location>
        <begin position="103"/>
        <end position="136"/>
    </location>
</feature>
<feature type="region of interest" description="Disordered" evidence="1">
    <location>
        <begin position="492"/>
        <end position="518"/>
    </location>
</feature>
<feature type="compositionally biased region" description="Basic and acidic residues" evidence="1">
    <location>
        <begin position="118"/>
        <end position="136"/>
    </location>
</feature>